<dbReference type="GO" id="GO:0006355">
    <property type="term" value="P:regulation of DNA-templated transcription"/>
    <property type="evidence" value="ECO:0007669"/>
    <property type="project" value="TreeGrafter"/>
</dbReference>
<organism evidence="9 10">
    <name type="scientific">Batrachochytrium dendrobatidis (strain JEL423)</name>
    <dbReference type="NCBI Taxonomy" id="403673"/>
    <lineage>
        <taxon>Eukaryota</taxon>
        <taxon>Fungi</taxon>
        <taxon>Fungi incertae sedis</taxon>
        <taxon>Chytridiomycota</taxon>
        <taxon>Chytridiomycota incertae sedis</taxon>
        <taxon>Chytridiomycetes</taxon>
        <taxon>Rhizophydiales</taxon>
        <taxon>Rhizophydiales incertae sedis</taxon>
        <taxon>Batrachochytrium</taxon>
    </lineage>
</organism>
<dbReference type="GO" id="GO:0000118">
    <property type="term" value="C:histone deacetylase complex"/>
    <property type="evidence" value="ECO:0007669"/>
    <property type="project" value="TreeGrafter"/>
</dbReference>
<feature type="compositionally biased region" description="Polar residues" evidence="7">
    <location>
        <begin position="28"/>
        <end position="47"/>
    </location>
</feature>
<keyword evidence="5" id="KW-0804">Transcription</keyword>
<reference evidence="9 10" key="1">
    <citation type="submission" date="2006-10" db="EMBL/GenBank/DDBJ databases">
        <title>The Genome Sequence of Batrachochytrium dendrobatidis JEL423.</title>
        <authorList>
            <consortium name="The Broad Institute Genome Sequencing Platform"/>
            <person name="Birren B."/>
            <person name="Lander E."/>
            <person name="Galagan J."/>
            <person name="Cuomo C."/>
            <person name="Devon K."/>
            <person name="Jaffe D."/>
            <person name="Butler J."/>
            <person name="Alvarez P."/>
            <person name="Gnerre S."/>
            <person name="Grabherr M."/>
            <person name="Kleber M."/>
            <person name="Mauceli E."/>
            <person name="Brockman W."/>
            <person name="Young S."/>
            <person name="LaButti K."/>
            <person name="Sykes S."/>
            <person name="DeCaprio D."/>
            <person name="Crawford M."/>
            <person name="Koehrsen M."/>
            <person name="Engels R."/>
            <person name="Montgomery P."/>
            <person name="Pearson M."/>
            <person name="Howarth C."/>
            <person name="Larson L."/>
            <person name="White J."/>
            <person name="O'Leary S."/>
            <person name="Kodira C."/>
            <person name="Zeng Q."/>
            <person name="Yandava C."/>
            <person name="Alvarado L."/>
            <person name="Longcore J."/>
            <person name="James T."/>
        </authorList>
    </citation>
    <scope>NUCLEOTIDE SEQUENCE [LARGE SCALE GENOMIC DNA]</scope>
    <source>
        <strain evidence="9 10">JEL423</strain>
    </source>
</reference>
<dbReference type="Pfam" id="PF13867">
    <property type="entry name" value="SAP30_Sin3_bdg"/>
    <property type="match status" value="1"/>
</dbReference>
<evidence type="ECO:0000256" key="6">
    <source>
        <dbReference type="ARBA" id="ARBA00023242"/>
    </source>
</evidence>
<comment type="subcellular location">
    <subcellularLocation>
        <location evidence="1">Nucleus</location>
    </subcellularLocation>
</comment>
<accession>A0A177WA02</accession>
<sequence length="168" mass="19325">MSKVHSAMLVGAHSSSLYSARRGLERTSSYTDLGSNNHQRPVASQSPPLKKRKYTTLANGSNKRASTNQLTYSQQQRTSQDIYYQEDQHTNEQPSLIDFSSMTDAFLQRYCRRYQIAIVGNARRELETKVRQHFAETNIDETNSVACFIYALRHSDNVYKLDMQSNLY</sequence>
<evidence type="ECO:0000256" key="2">
    <source>
        <dbReference type="ARBA" id="ARBA00006283"/>
    </source>
</evidence>
<comment type="similarity">
    <text evidence="2">Belongs to the SAP30 family.</text>
</comment>
<dbReference type="EMBL" id="DS022300">
    <property type="protein sequence ID" value="OAJ36534.1"/>
    <property type="molecule type" value="Genomic_DNA"/>
</dbReference>
<dbReference type="GO" id="GO:0003712">
    <property type="term" value="F:transcription coregulator activity"/>
    <property type="evidence" value="ECO:0007669"/>
    <property type="project" value="TreeGrafter"/>
</dbReference>
<dbReference type="Proteomes" id="UP000077115">
    <property type="component" value="Unassembled WGS sequence"/>
</dbReference>
<evidence type="ECO:0000256" key="7">
    <source>
        <dbReference type="SAM" id="MobiDB-lite"/>
    </source>
</evidence>
<evidence type="ECO:0000313" key="9">
    <source>
        <dbReference type="EMBL" id="OAJ36534.1"/>
    </source>
</evidence>
<evidence type="ECO:0000256" key="5">
    <source>
        <dbReference type="ARBA" id="ARBA00023163"/>
    </source>
</evidence>
<evidence type="ECO:0000259" key="8">
    <source>
        <dbReference type="Pfam" id="PF13867"/>
    </source>
</evidence>
<evidence type="ECO:0000256" key="3">
    <source>
        <dbReference type="ARBA" id="ARBA00022491"/>
    </source>
</evidence>
<dbReference type="AlphaFoldDB" id="A0A177WA02"/>
<proteinExistence type="inferred from homology"/>
<evidence type="ECO:0000256" key="4">
    <source>
        <dbReference type="ARBA" id="ARBA00023015"/>
    </source>
</evidence>
<dbReference type="InterPro" id="IPR024145">
    <property type="entry name" value="His_deAcase_SAP30/SAP30L"/>
</dbReference>
<protein>
    <recommendedName>
        <fullName evidence="8">Histone deacetylase complex subunit SAP30 Sin3 binding domain-containing protein</fullName>
    </recommendedName>
</protein>
<dbReference type="InterPro" id="IPR038291">
    <property type="entry name" value="SAP30_C_sf"/>
</dbReference>
<gene>
    <name evidence="9" type="ORF">BDEG_20697</name>
</gene>
<keyword evidence="6" id="KW-0539">Nucleus</keyword>
<dbReference type="Gene3D" id="6.10.160.20">
    <property type="match status" value="1"/>
</dbReference>
<evidence type="ECO:0000256" key="1">
    <source>
        <dbReference type="ARBA" id="ARBA00004123"/>
    </source>
</evidence>
<feature type="compositionally biased region" description="Polar residues" evidence="7">
    <location>
        <begin position="56"/>
        <end position="78"/>
    </location>
</feature>
<evidence type="ECO:0000313" key="10">
    <source>
        <dbReference type="Proteomes" id="UP000077115"/>
    </source>
</evidence>
<dbReference type="STRING" id="403673.A0A177WA02"/>
<dbReference type="InterPro" id="IPR025718">
    <property type="entry name" value="SAP30_Sin3-bd"/>
</dbReference>
<dbReference type="PANTHER" id="PTHR13286:SF6">
    <property type="entry name" value="HISTONE DEACETYLASE COMPLEX SUBUNIT SAP30L-RELATED"/>
    <property type="match status" value="1"/>
</dbReference>
<keyword evidence="3" id="KW-0678">Repressor</keyword>
<dbReference type="PANTHER" id="PTHR13286">
    <property type="entry name" value="SAP30"/>
    <property type="match status" value="1"/>
</dbReference>
<feature type="domain" description="Histone deacetylase complex subunit SAP30 Sin3 binding" evidence="8">
    <location>
        <begin position="106"/>
        <end position="153"/>
    </location>
</feature>
<dbReference type="VEuPathDB" id="FungiDB:BDEG_20697"/>
<keyword evidence="4" id="KW-0805">Transcription regulation</keyword>
<name>A0A177WA02_BATDL</name>
<reference evidence="9 10" key="2">
    <citation type="submission" date="2016-05" db="EMBL/GenBank/DDBJ databases">
        <title>Lineage-specific infection strategies underlie the spectrum of fungal disease in amphibians.</title>
        <authorList>
            <person name="Cuomo C.A."/>
            <person name="Farrer R.A."/>
            <person name="James T."/>
            <person name="Longcore J."/>
            <person name="Birren B."/>
        </authorList>
    </citation>
    <scope>NUCLEOTIDE SEQUENCE [LARGE SCALE GENOMIC DNA]</scope>
    <source>
        <strain evidence="9 10">JEL423</strain>
    </source>
</reference>
<feature type="region of interest" description="Disordered" evidence="7">
    <location>
        <begin position="28"/>
        <end position="78"/>
    </location>
</feature>